<gene>
    <name evidence="1" type="ORF">N7U62_12500</name>
</gene>
<reference evidence="1 2" key="1">
    <citation type="submission" date="2022-10" db="EMBL/GenBank/DDBJ databases">
        <title>Comparative genomics and taxonomic characterization of three novel marine species of genus Reichenbachiella exhibiting antioxidant and polysaccharide degradation activities.</title>
        <authorList>
            <person name="Muhammad N."/>
            <person name="Lee Y.-J."/>
            <person name="Ko J."/>
            <person name="Kim S.-G."/>
        </authorList>
    </citation>
    <scope>NUCLEOTIDE SEQUENCE [LARGE SCALE GENOMIC DNA]</scope>
    <source>
        <strain evidence="1 2">ABR2-5</strain>
    </source>
</reference>
<sequence>MSSRTGFTSQPWDTVESTYRQEITLKNGKWFPGYSKRVGMPEAKDKVYLLKNMILRMYKQGYLDETNPDRSDAEYIEYFWKNTKGKYVSIFRLYQDVHEWTTNTEYRSYLEDFLNDFYRLKSKGLDPYSQLYISKRSPRGDYFDLDMRKFYNYQSLRGYCLSLIKKNIKSHGEVKQYYIKYAQKWLDGYRDEDERFFENLRFG</sequence>
<evidence type="ECO:0000313" key="2">
    <source>
        <dbReference type="Proteomes" id="UP001300692"/>
    </source>
</evidence>
<organism evidence="1 2">
    <name type="scientific">Reichenbachiella ulvae</name>
    <dbReference type="NCBI Taxonomy" id="2980104"/>
    <lineage>
        <taxon>Bacteria</taxon>
        <taxon>Pseudomonadati</taxon>
        <taxon>Bacteroidota</taxon>
        <taxon>Cytophagia</taxon>
        <taxon>Cytophagales</taxon>
        <taxon>Reichenbachiellaceae</taxon>
        <taxon>Reichenbachiella</taxon>
    </lineage>
</organism>
<dbReference type="EMBL" id="JAOYOD010000001">
    <property type="protein sequence ID" value="MCV9387492.1"/>
    <property type="molecule type" value="Genomic_DNA"/>
</dbReference>
<proteinExistence type="predicted"/>
<dbReference type="Proteomes" id="UP001300692">
    <property type="component" value="Unassembled WGS sequence"/>
</dbReference>
<name>A0ABT3CUW4_9BACT</name>
<keyword evidence="2" id="KW-1185">Reference proteome</keyword>
<evidence type="ECO:0000313" key="1">
    <source>
        <dbReference type="EMBL" id="MCV9387492.1"/>
    </source>
</evidence>
<comment type="caution">
    <text evidence="1">The sequence shown here is derived from an EMBL/GenBank/DDBJ whole genome shotgun (WGS) entry which is preliminary data.</text>
</comment>
<dbReference type="RefSeq" id="WP_264138315.1">
    <property type="nucleotide sequence ID" value="NZ_JAOYOD010000001.1"/>
</dbReference>
<accession>A0ABT3CUW4</accession>
<protein>
    <submittedName>
        <fullName evidence="1">Uncharacterized protein</fullName>
    </submittedName>
</protein>